<organism evidence="4 6">
    <name type="scientific">Sulfitobacter faviae</name>
    <dbReference type="NCBI Taxonomy" id="1775881"/>
    <lineage>
        <taxon>Bacteria</taxon>
        <taxon>Pseudomonadati</taxon>
        <taxon>Pseudomonadota</taxon>
        <taxon>Alphaproteobacteria</taxon>
        <taxon>Rhodobacterales</taxon>
        <taxon>Roseobacteraceae</taxon>
        <taxon>Sulfitobacter</taxon>
    </lineage>
</organism>
<dbReference type="EMBL" id="CP139725">
    <property type="protein sequence ID" value="WPZ22146.1"/>
    <property type="molecule type" value="Genomic_DNA"/>
</dbReference>
<comment type="function">
    <text evidence="1">A possible function for this protein is to guide the assembly of the membrane sector of the ATPase enzyme complex.</text>
</comment>
<protein>
    <recommendedName>
        <fullName evidence="1">ATP synthase protein I</fullName>
    </recommendedName>
</protein>
<dbReference type="EMBL" id="CP116423">
    <property type="protein sequence ID" value="WCE70007.1"/>
    <property type="molecule type" value="Genomic_DNA"/>
</dbReference>
<keyword evidence="3" id="KW-0812">Transmembrane</keyword>
<reference evidence="5 7" key="2">
    <citation type="submission" date="2023-11" db="EMBL/GenBank/DDBJ databases">
        <title>From the Deep-Sea to the Surface: Bacterial Genomes Isolated from the Moytirra Hydrothermal Vent Plume.</title>
        <authorList>
            <person name="Major S.R."/>
        </authorList>
    </citation>
    <scope>NUCLEOTIDE SEQUENCE [LARGE SCALE GENOMIC DNA]</scope>
    <source>
        <strain evidence="5 7">OXR-9</strain>
    </source>
</reference>
<dbReference type="InterPro" id="IPR016989">
    <property type="entry name" value="Atp1_alphaprobac"/>
</dbReference>
<evidence type="ECO:0000313" key="7">
    <source>
        <dbReference type="Proteomes" id="UP001326567"/>
    </source>
</evidence>
<sequence>MTSPDQRQQMEQLEARLAAAKERGAPKPRADEHYSQANMAWRMVIELVAGLGIGFGIGYGLDVLFGTLPIFMVLFVMLGLAAGVKTMLRTAEEIQGKQQAEPAEQDTPHSGKDEGA</sequence>
<evidence type="ECO:0000256" key="3">
    <source>
        <dbReference type="SAM" id="Phobius"/>
    </source>
</evidence>
<feature type="transmembrane region" description="Helical" evidence="3">
    <location>
        <begin position="39"/>
        <end position="57"/>
    </location>
</feature>
<feature type="compositionally biased region" description="Basic and acidic residues" evidence="2">
    <location>
        <begin position="106"/>
        <end position="116"/>
    </location>
</feature>
<evidence type="ECO:0000256" key="1">
    <source>
        <dbReference type="PIRNR" id="PIRNR032126"/>
    </source>
</evidence>
<dbReference type="Proteomes" id="UP001326567">
    <property type="component" value="Chromosome"/>
</dbReference>
<reference evidence="4" key="1">
    <citation type="submission" date="2023-01" db="EMBL/GenBank/DDBJ databases">
        <title>Comparative genomic analysis of cold water coral derived Sulfitobacter faviae: insights into their metabolism and habitat adaptation.</title>
        <authorList>
            <person name="Guo Y."/>
            <person name="Lin S."/>
            <person name="Huang Z."/>
            <person name="Tang K."/>
            <person name="Wang X."/>
        </authorList>
    </citation>
    <scope>NUCLEOTIDE SEQUENCE</scope>
    <source>
        <strain evidence="4">SCSIO W_1865</strain>
    </source>
</reference>
<keyword evidence="1" id="KW-0406">Ion transport</keyword>
<dbReference type="GO" id="GO:1902600">
    <property type="term" value="P:proton transmembrane transport"/>
    <property type="evidence" value="ECO:0007669"/>
    <property type="project" value="UniProtKB-KW"/>
</dbReference>
<evidence type="ECO:0000313" key="4">
    <source>
        <dbReference type="EMBL" id="WCE70007.1"/>
    </source>
</evidence>
<feature type="region of interest" description="Disordered" evidence="2">
    <location>
        <begin position="94"/>
        <end position="116"/>
    </location>
</feature>
<evidence type="ECO:0000256" key="2">
    <source>
        <dbReference type="SAM" id="MobiDB-lite"/>
    </source>
</evidence>
<evidence type="ECO:0000313" key="6">
    <source>
        <dbReference type="Proteomes" id="UP001210770"/>
    </source>
</evidence>
<keyword evidence="1" id="KW-0813">Transport</keyword>
<dbReference type="GO" id="GO:0045259">
    <property type="term" value="C:proton-transporting ATP synthase complex"/>
    <property type="evidence" value="ECO:0007669"/>
    <property type="project" value="UniProtKB-UniRule"/>
</dbReference>
<name>A0AAX3LMQ8_9RHOB</name>
<comment type="similarity">
    <text evidence="1">Belongs to the bacterial AtpI family.</text>
</comment>
<dbReference type="AlphaFoldDB" id="A0AAX3LMQ8"/>
<dbReference type="PIRSF" id="PIRSF032126">
    <property type="entry name" value="F0F1_ATP_synthase_subunit_I"/>
    <property type="match status" value="1"/>
</dbReference>
<dbReference type="Pfam" id="PF09527">
    <property type="entry name" value="ATPase_gene1"/>
    <property type="match status" value="1"/>
</dbReference>
<dbReference type="InterPro" id="IPR032820">
    <property type="entry name" value="ATPase_put"/>
</dbReference>
<keyword evidence="1 3" id="KW-0472">Membrane</keyword>
<evidence type="ECO:0000313" key="5">
    <source>
        <dbReference type="EMBL" id="WPZ22146.1"/>
    </source>
</evidence>
<dbReference type="RefSeq" id="WP_067260640.1">
    <property type="nucleotide sequence ID" value="NZ_CP116419.1"/>
</dbReference>
<proteinExistence type="inferred from homology"/>
<gene>
    <name evidence="4" type="ORF">PL336_14600</name>
    <name evidence="5" type="ORF">T7987_02550</name>
</gene>
<keyword evidence="7" id="KW-1185">Reference proteome</keyword>
<keyword evidence="1" id="KW-0375">Hydrogen ion transport</keyword>
<accession>A0AAX3LMQ8</accession>
<feature type="transmembrane region" description="Helical" evidence="3">
    <location>
        <begin position="63"/>
        <end position="84"/>
    </location>
</feature>
<dbReference type="Proteomes" id="UP001210770">
    <property type="component" value="Chromosome"/>
</dbReference>
<keyword evidence="3" id="KW-1133">Transmembrane helix</keyword>